<dbReference type="Proteomes" id="UP000663970">
    <property type="component" value="Unassembled WGS sequence"/>
</dbReference>
<comment type="caution">
    <text evidence="1">The sequence shown here is derived from an EMBL/GenBank/DDBJ whole genome shotgun (WGS) entry which is preliminary data.</text>
</comment>
<proteinExistence type="predicted"/>
<accession>A0ABS3DRN3</accession>
<evidence type="ECO:0000313" key="1">
    <source>
        <dbReference type="EMBL" id="MBN8233995.1"/>
    </source>
</evidence>
<organism evidence="1 2">
    <name type="scientific">Halobacillus kuroshimensis</name>
    <dbReference type="NCBI Taxonomy" id="302481"/>
    <lineage>
        <taxon>Bacteria</taxon>
        <taxon>Bacillati</taxon>
        <taxon>Bacillota</taxon>
        <taxon>Bacilli</taxon>
        <taxon>Bacillales</taxon>
        <taxon>Bacillaceae</taxon>
        <taxon>Halobacillus</taxon>
    </lineage>
</organism>
<reference evidence="1 2" key="1">
    <citation type="submission" date="2020-12" db="EMBL/GenBank/DDBJ databases">
        <title>Oil enriched cultivation method for isolating marine PHA-producing bacteria.</title>
        <authorList>
            <person name="Zheng W."/>
            <person name="Yu S."/>
            <person name="Huang Y."/>
        </authorList>
    </citation>
    <scope>NUCLEOTIDE SEQUENCE [LARGE SCALE GENOMIC DNA]</scope>
    <source>
        <strain evidence="1 2">SY-2-6</strain>
    </source>
</reference>
<gene>
    <name evidence="1" type="ORF">JF544_02005</name>
</gene>
<keyword evidence="2" id="KW-1185">Reference proteome</keyword>
<name>A0ABS3DRN3_9BACI</name>
<protein>
    <submittedName>
        <fullName evidence="1">Uncharacterized protein</fullName>
    </submittedName>
</protein>
<sequence>MDEQVRGGTGVETAVLFYKIDKEEVESADYILWAYSMIEAGFSSPSLFILAAFRKDASIFEVEDYFKRACRELHVNNRPDFAACARAFMKVLADDIAKSEHPSITFELASRMFHIVRDLEYPKDLMVWYDISESIDLLAYDPLHSDMNEADLISLIKREAVSYQAGSS</sequence>
<dbReference type="EMBL" id="JAEKJY010000001">
    <property type="protein sequence ID" value="MBN8233995.1"/>
    <property type="molecule type" value="Genomic_DNA"/>
</dbReference>
<evidence type="ECO:0000313" key="2">
    <source>
        <dbReference type="Proteomes" id="UP000663970"/>
    </source>
</evidence>